<evidence type="ECO:0000313" key="10">
    <source>
        <dbReference type="Proteomes" id="UP001172778"/>
    </source>
</evidence>
<evidence type="ECO:0000256" key="4">
    <source>
        <dbReference type="ARBA" id="ARBA00022692"/>
    </source>
</evidence>
<proteinExistence type="inferred from homology"/>
<keyword evidence="10" id="KW-1185">Reference proteome</keyword>
<keyword evidence="5 7" id="KW-1133">Transmembrane helix</keyword>
<organism evidence="9 10">
    <name type="scientific">Parachitinimonas caeni</name>
    <dbReference type="NCBI Taxonomy" id="3031301"/>
    <lineage>
        <taxon>Bacteria</taxon>
        <taxon>Pseudomonadati</taxon>
        <taxon>Pseudomonadota</taxon>
        <taxon>Betaproteobacteria</taxon>
        <taxon>Neisseriales</taxon>
        <taxon>Chitinibacteraceae</taxon>
        <taxon>Parachitinimonas</taxon>
    </lineage>
</organism>
<feature type="transmembrane region" description="Helical" evidence="7">
    <location>
        <begin position="166"/>
        <end position="188"/>
    </location>
</feature>
<gene>
    <name evidence="9" type="ORF">PZA18_20625</name>
</gene>
<dbReference type="PANTHER" id="PTHR30012:SF0">
    <property type="entry name" value="TYPE II SECRETION SYSTEM PROTEIN F-RELATED"/>
    <property type="match status" value="1"/>
</dbReference>
<dbReference type="PRINTS" id="PR00812">
    <property type="entry name" value="BCTERIALGSPF"/>
</dbReference>
<protein>
    <submittedName>
        <fullName evidence="9">Type II secretion system F family protein</fullName>
    </submittedName>
</protein>
<evidence type="ECO:0000256" key="6">
    <source>
        <dbReference type="ARBA" id="ARBA00023136"/>
    </source>
</evidence>
<feature type="transmembrane region" description="Helical" evidence="7">
    <location>
        <begin position="221"/>
        <end position="238"/>
    </location>
</feature>
<dbReference type="PANTHER" id="PTHR30012">
    <property type="entry name" value="GENERAL SECRETION PATHWAY PROTEIN"/>
    <property type="match status" value="1"/>
</dbReference>
<dbReference type="Proteomes" id="UP001172778">
    <property type="component" value="Unassembled WGS sequence"/>
</dbReference>
<dbReference type="Gene3D" id="1.20.81.30">
    <property type="entry name" value="Type II secretion system (T2SS), domain F"/>
    <property type="match status" value="2"/>
</dbReference>
<evidence type="ECO:0000256" key="3">
    <source>
        <dbReference type="ARBA" id="ARBA00022475"/>
    </source>
</evidence>
<evidence type="ECO:0000256" key="1">
    <source>
        <dbReference type="ARBA" id="ARBA00004651"/>
    </source>
</evidence>
<evidence type="ECO:0000256" key="7">
    <source>
        <dbReference type="SAM" id="Phobius"/>
    </source>
</evidence>
<name>A0ABT7E2H7_9NEIS</name>
<dbReference type="RefSeq" id="WP_284102767.1">
    <property type="nucleotide sequence ID" value="NZ_JARRAF010000038.1"/>
</dbReference>
<sequence length="399" mass="43127">MATQFQISAMDADKKIVRLKLEAASIDDARALASSRGLRVLGIRQVSLAPKVASKRGGAKFDLLLFAQELAALIEAGLSLTESIETLAEKETRSHVKSVLDSVRDALYQGQSLSQALAAKPDIFPELLVASVRASETTGDLDKALGRYIAYQQQIEALQKRLISAAMYPAMLLVAGGGVCMFLLGYLVPKFSRIYDGMHGELPFLSRMLLGFGGAIEKHRSLAIAMLIAGVGGLIMLLKQPASRAVIANWAWRSPGLGERLKLFQLARFYRASGMLLQAGIPLVTAFERVAELLHPALRTPLIGAVGALRQGQPVAETLERAGLTTPVALRLLRVGEKSGRLGEMMERIAAFYDEELGRFVDAATKLVEPILMLLMGGFIGLIVVLMYLPIFELAGGLK</sequence>
<dbReference type="InterPro" id="IPR042094">
    <property type="entry name" value="T2SS_GspF_sf"/>
</dbReference>
<dbReference type="InterPro" id="IPR018076">
    <property type="entry name" value="T2SS_GspF_dom"/>
</dbReference>
<feature type="transmembrane region" description="Helical" evidence="7">
    <location>
        <begin position="371"/>
        <end position="391"/>
    </location>
</feature>
<dbReference type="Pfam" id="PF00482">
    <property type="entry name" value="T2SSF"/>
    <property type="match status" value="2"/>
</dbReference>
<evidence type="ECO:0000259" key="8">
    <source>
        <dbReference type="Pfam" id="PF00482"/>
    </source>
</evidence>
<dbReference type="InterPro" id="IPR003004">
    <property type="entry name" value="GspF/PilC"/>
</dbReference>
<evidence type="ECO:0000313" key="9">
    <source>
        <dbReference type="EMBL" id="MDK2126449.1"/>
    </source>
</evidence>
<evidence type="ECO:0000256" key="5">
    <source>
        <dbReference type="ARBA" id="ARBA00022989"/>
    </source>
</evidence>
<keyword evidence="3" id="KW-1003">Cell membrane</keyword>
<dbReference type="EMBL" id="JARRAF010000038">
    <property type="protein sequence ID" value="MDK2126449.1"/>
    <property type="molecule type" value="Genomic_DNA"/>
</dbReference>
<reference evidence="9" key="1">
    <citation type="submission" date="2023-03" db="EMBL/GenBank/DDBJ databases">
        <title>Chitinimonas shenzhenensis gen. nov., sp. nov., a novel member of family Burkholderiaceae isolated from activated sludge collected in Shen Zhen, China.</title>
        <authorList>
            <person name="Wang X."/>
        </authorList>
    </citation>
    <scope>NUCLEOTIDE SEQUENCE</scope>
    <source>
        <strain evidence="9">DQS-5</strain>
    </source>
</reference>
<keyword evidence="6 7" id="KW-0472">Membrane</keyword>
<keyword evidence="4 7" id="KW-0812">Transmembrane</keyword>
<feature type="domain" description="Type II secretion system protein GspF" evidence="8">
    <location>
        <begin position="269"/>
        <end position="390"/>
    </location>
</feature>
<comment type="subcellular location">
    <subcellularLocation>
        <location evidence="1">Cell membrane</location>
        <topology evidence="1">Multi-pass membrane protein</topology>
    </subcellularLocation>
</comment>
<comment type="similarity">
    <text evidence="2">Belongs to the GSP F family.</text>
</comment>
<feature type="domain" description="Type II secretion system protein GspF" evidence="8">
    <location>
        <begin position="66"/>
        <end position="189"/>
    </location>
</feature>
<evidence type="ECO:0000256" key="2">
    <source>
        <dbReference type="ARBA" id="ARBA00005745"/>
    </source>
</evidence>
<accession>A0ABT7E2H7</accession>
<comment type="caution">
    <text evidence="9">The sequence shown here is derived from an EMBL/GenBank/DDBJ whole genome shotgun (WGS) entry which is preliminary data.</text>
</comment>